<proteinExistence type="predicted"/>
<name>A0A0H1B2S4_9EURO</name>
<evidence type="ECO:0000313" key="3">
    <source>
        <dbReference type="Proteomes" id="UP000053573"/>
    </source>
</evidence>
<organism evidence="2 3">
    <name type="scientific">Blastomyces silverae</name>
    <dbReference type="NCBI Taxonomy" id="2060906"/>
    <lineage>
        <taxon>Eukaryota</taxon>
        <taxon>Fungi</taxon>
        <taxon>Dikarya</taxon>
        <taxon>Ascomycota</taxon>
        <taxon>Pezizomycotina</taxon>
        <taxon>Eurotiomycetes</taxon>
        <taxon>Eurotiomycetidae</taxon>
        <taxon>Onygenales</taxon>
        <taxon>Ajellomycetaceae</taxon>
        <taxon>Blastomyces</taxon>
    </lineage>
</organism>
<dbReference type="AlphaFoldDB" id="A0A0H1B2S4"/>
<evidence type="ECO:0000313" key="2">
    <source>
        <dbReference type="EMBL" id="KLJ05685.1"/>
    </source>
</evidence>
<dbReference type="EMBL" id="LDEV01003548">
    <property type="protein sequence ID" value="KLJ05685.1"/>
    <property type="molecule type" value="Genomic_DNA"/>
</dbReference>
<sequence length="112" mass="12596">MQTTTDAVYNTGTRGRHTEPEAESENMNGVKTLKACKVCASAKVRCEIEKGDRKCRRYLHPDLFETDFVYKTAPSKDAFGSRKNVLSSSGEVIAAWDAQQQGVYHDPQIMYM</sequence>
<feature type="region of interest" description="Disordered" evidence="1">
    <location>
        <begin position="1"/>
        <end position="26"/>
    </location>
</feature>
<protein>
    <submittedName>
        <fullName evidence="2">Uncharacterized protein</fullName>
    </submittedName>
</protein>
<dbReference type="STRING" id="2060906.A0A0H1B2S4"/>
<accession>A0A0H1B2S4</accession>
<reference evidence="3" key="1">
    <citation type="journal article" date="2015" name="PLoS Genet.">
        <title>The dynamic genome and transcriptome of the human fungal pathogen Blastomyces and close relative Emmonsia.</title>
        <authorList>
            <person name="Munoz J.F."/>
            <person name="Gauthier G.M."/>
            <person name="Desjardins C.A."/>
            <person name="Gallo J.E."/>
            <person name="Holder J."/>
            <person name="Sullivan T.D."/>
            <person name="Marty A.J."/>
            <person name="Carmen J.C."/>
            <person name="Chen Z."/>
            <person name="Ding L."/>
            <person name="Gujja S."/>
            <person name="Magrini V."/>
            <person name="Misas E."/>
            <person name="Mitreva M."/>
            <person name="Priest M."/>
            <person name="Saif S."/>
            <person name="Whiston E.A."/>
            <person name="Young S."/>
            <person name="Zeng Q."/>
            <person name="Goldman W.E."/>
            <person name="Mardis E.R."/>
            <person name="Taylor J.W."/>
            <person name="McEwen J.G."/>
            <person name="Clay O.K."/>
            <person name="Klein B.S."/>
            <person name="Cuomo C.A."/>
        </authorList>
    </citation>
    <scope>NUCLEOTIDE SEQUENCE [LARGE SCALE GENOMIC DNA]</scope>
    <source>
        <strain evidence="3">UAMH 139</strain>
    </source>
</reference>
<comment type="caution">
    <text evidence="2">The sequence shown here is derived from an EMBL/GenBank/DDBJ whole genome shotgun (WGS) entry which is preliminary data.</text>
</comment>
<evidence type="ECO:0000256" key="1">
    <source>
        <dbReference type="SAM" id="MobiDB-lite"/>
    </source>
</evidence>
<gene>
    <name evidence="2" type="ORF">EMPG_10864</name>
</gene>
<feature type="compositionally biased region" description="Polar residues" evidence="1">
    <location>
        <begin position="1"/>
        <end position="13"/>
    </location>
</feature>
<keyword evidence="3" id="KW-1185">Reference proteome</keyword>
<dbReference type="Proteomes" id="UP000053573">
    <property type="component" value="Unassembled WGS sequence"/>
</dbReference>